<evidence type="ECO:0000313" key="3">
    <source>
        <dbReference type="Proteomes" id="UP000309016"/>
    </source>
</evidence>
<evidence type="ECO:0000256" key="1">
    <source>
        <dbReference type="SAM" id="Phobius"/>
    </source>
</evidence>
<name>A0A5B7X5K0_9FLAO</name>
<accession>A0A5B7X5K0</accession>
<evidence type="ECO:0000313" key="2">
    <source>
        <dbReference type="EMBL" id="QCY69913.1"/>
    </source>
</evidence>
<dbReference type="Proteomes" id="UP000309016">
    <property type="component" value="Chromosome"/>
</dbReference>
<feature type="transmembrane region" description="Helical" evidence="1">
    <location>
        <begin position="81"/>
        <end position="96"/>
    </location>
</feature>
<feature type="transmembrane region" description="Helical" evidence="1">
    <location>
        <begin position="7"/>
        <end position="28"/>
    </location>
</feature>
<keyword evidence="3" id="KW-1185">Reference proteome</keyword>
<dbReference type="KEGG" id="afla:FHG64_11165"/>
<keyword evidence="1" id="KW-0812">Transmembrane</keyword>
<feature type="transmembrane region" description="Helical" evidence="1">
    <location>
        <begin position="102"/>
        <end position="121"/>
    </location>
</feature>
<feature type="transmembrane region" description="Helical" evidence="1">
    <location>
        <begin position="128"/>
        <end position="147"/>
    </location>
</feature>
<evidence type="ECO:0008006" key="4">
    <source>
        <dbReference type="Google" id="ProtNLM"/>
    </source>
</evidence>
<dbReference type="OrthoDB" id="9786064at2"/>
<keyword evidence="1" id="KW-1133">Transmembrane helix</keyword>
<dbReference type="AlphaFoldDB" id="A0A5B7X5K0"/>
<sequence length="201" mass="23156">MRAVLRSASYIFHPLWMPIAGSLFYFFITPRFFPLPLIKAKLLAIAITTLFIPIVFYFLLKNLGKAQSMFLGDVKERRWPLFFYNLLIGLNLYQILDPFNYPALYYFFAGILFSTLTAFLLSLVNFKVSLHMIGLSGILMFLLALSIYYRINLIYRVSFIVAALGLTATSRLEFKAHTWAELGLGIFIGLLPQIIVLNFWL</sequence>
<feature type="transmembrane region" description="Helical" evidence="1">
    <location>
        <begin position="40"/>
        <end position="60"/>
    </location>
</feature>
<proteinExistence type="predicted"/>
<dbReference type="RefSeq" id="WP_139066477.1">
    <property type="nucleotide sequence ID" value="NZ_CP040812.1"/>
</dbReference>
<gene>
    <name evidence="2" type="ORF">FHG64_11165</name>
</gene>
<protein>
    <recommendedName>
        <fullName evidence="4">Phosphatase PAP2 family protein</fullName>
    </recommendedName>
</protein>
<dbReference type="EMBL" id="CP040812">
    <property type="protein sequence ID" value="QCY69913.1"/>
    <property type="molecule type" value="Genomic_DNA"/>
</dbReference>
<feature type="transmembrane region" description="Helical" evidence="1">
    <location>
        <begin position="182"/>
        <end position="200"/>
    </location>
</feature>
<keyword evidence="1" id="KW-0472">Membrane</keyword>
<reference evidence="2 3" key="1">
    <citation type="submission" date="2019-06" db="EMBL/GenBank/DDBJ databases">
        <title>Complete genome sequence of Antarcticibacterium flavum KCTC 52984T from an Antarctic marine sediment.</title>
        <authorList>
            <person name="Lee Y.M."/>
            <person name="Shin S.C."/>
        </authorList>
    </citation>
    <scope>NUCLEOTIDE SEQUENCE [LARGE SCALE GENOMIC DNA]</scope>
    <source>
        <strain evidence="2 3">KCTC 52984</strain>
    </source>
</reference>
<organism evidence="2 3">
    <name type="scientific">Antarcticibacterium flavum</name>
    <dbReference type="NCBI Taxonomy" id="2058175"/>
    <lineage>
        <taxon>Bacteria</taxon>
        <taxon>Pseudomonadati</taxon>
        <taxon>Bacteroidota</taxon>
        <taxon>Flavobacteriia</taxon>
        <taxon>Flavobacteriales</taxon>
        <taxon>Flavobacteriaceae</taxon>
        <taxon>Antarcticibacterium</taxon>
    </lineage>
</organism>